<keyword evidence="3" id="KW-1003">Cell membrane</keyword>
<reference evidence="11 12" key="1">
    <citation type="submission" date="2020-04" db="EMBL/GenBank/DDBJ databases">
        <title>Ferrimonas sp. S7 isolated from sea water.</title>
        <authorList>
            <person name="Bae S.S."/>
            <person name="Baek K."/>
        </authorList>
    </citation>
    <scope>NUCLEOTIDE SEQUENCE [LARGE SCALE GENOMIC DNA]</scope>
    <source>
        <strain evidence="11 12">S7</strain>
    </source>
</reference>
<keyword evidence="12" id="KW-1185">Reference proteome</keyword>
<dbReference type="PANTHER" id="PTHR10566">
    <property type="entry name" value="CHAPERONE-ACTIVITY OF BC1 COMPLEX CABC1 -RELATED"/>
    <property type="match status" value="1"/>
</dbReference>
<evidence type="ECO:0000256" key="8">
    <source>
        <dbReference type="ARBA" id="ARBA00023136"/>
    </source>
</evidence>
<dbReference type="NCBIfam" id="TIGR01982">
    <property type="entry name" value="UbiB"/>
    <property type="match status" value="1"/>
</dbReference>
<name>A0A6H1UH73_9GAMM</name>
<evidence type="ECO:0000256" key="5">
    <source>
        <dbReference type="ARBA" id="ARBA00022688"/>
    </source>
</evidence>
<organism evidence="11 12">
    <name type="scientific">Ferrimonas lipolytica</name>
    <dbReference type="NCBI Taxonomy" id="2724191"/>
    <lineage>
        <taxon>Bacteria</taxon>
        <taxon>Pseudomonadati</taxon>
        <taxon>Pseudomonadota</taxon>
        <taxon>Gammaproteobacteria</taxon>
        <taxon>Alteromonadales</taxon>
        <taxon>Ferrimonadaceae</taxon>
        <taxon>Ferrimonas</taxon>
    </lineage>
</organism>
<dbReference type="AlphaFoldDB" id="A0A6H1UH73"/>
<evidence type="ECO:0000259" key="10">
    <source>
        <dbReference type="Pfam" id="PF03109"/>
    </source>
</evidence>
<keyword evidence="7 9" id="KW-1133">Transmembrane helix</keyword>
<dbReference type="PANTHER" id="PTHR10566:SF113">
    <property type="entry name" value="PROTEIN ACTIVITY OF BC1 COMPLEX KINASE 7, CHLOROPLASTIC"/>
    <property type="match status" value="1"/>
</dbReference>
<comment type="similarity">
    <text evidence="2">Belongs to the protein kinase superfamily. ADCK protein kinase family.</text>
</comment>
<evidence type="ECO:0000256" key="7">
    <source>
        <dbReference type="ARBA" id="ARBA00022989"/>
    </source>
</evidence>
<keyword evidence="6 9" id="KW-0812">Transmembrane</keyword>
<dbReference type="KEGG" id="fes:HER31_14395"/>
<dbReference type="InterPro" id="IPR011009">
    <property type="entry name" value="Kinase-like_dom_sf"/>
</dbReference>
<evidence type="ECO:0000313" key="12">
    <source>
        <dbReference type="Proteomes" id="UP000501602"/>
    </source>
</evidence>
<sequence length="544" mass="62126">MSLGAIVRGYVITKTFRKYRLIDALPQQQVPKTLRWFDKALFWMGRDNIERPLPERVKLAFQELGPVYIKLGQMLSTRRDLLPDDLADSLEQLQDQVPPFDPLQAKARIEAALGGPVEQFFDDFSIEPLASASVAQVHSARLKESGDEVVLKVIRPDIDVQIRSDLQLMEMGAKLLASTKVGQRLHPIEVIEDYRRTILAELDLTREANNAIRVGTAFEGSDALYVPKVYDQYSHRNLMVMELVRGIPVSDVESLSAHGTNMKLLAERGVEVFFTQVFRDNFFHADMHPGNIFIDVTNPDNPHYIGIDYGIVGELSEQDKRDMAAIFLAFFRHDYHRLAEVFLATGWVDASANMNDFEFALRQVFQPLQNQPLGKISFGHVLVSLFRTAHQFGMVVKPQLVLLEKTLLYVEGLGRQLYPELDLWETAKPYLEEWHAQRLSPQSQWQRFLDSAPDALEKLPEIPELVHQNLTLTREFLKEPNQILSNYIEQRQQHHKSSLFFNSGSVLVISSTILLDKTVTIWPSAILASLGFVAWIIGWQIRKP</sequence>
<dbReference type="RefSeq" id="WP_168661494.1">
    <property type="nucleotide sequence ID" value="NZ_CP051180.1"/>
</dbReference>
<dbReference type="InterPro" id="IPR010232">
    <property type="entry name" value="UbiB"/>
</dbReference>
<keyword evidence="8 9" id="KW-0472">Membrane</keyword>
<dbReference type="EMBL" id="CP051180">
    <property type="protein sequence ID" value="QIZ77979.1"/>
    <property type="molecule type" value="Genomic_DNA"/>
</dbReference>
<evidence type="ECO:0000256" key="4">
    <source>
        <dbReference type="ARBA" id="ARBA00022519"/>
    </source>
</evidence>
<dbReference type="Pfam" id="PF03109">
    <property type="entry name" value="ABC1"/>
    <property type="match status" value="1"/>
</dbReference>
<dbReference type="Proteomes" id="UP000501602">
    <property type="component" value="Chromosome"/>
</dbReference>
<dbReference type="SUPFAM" id="SSF56112">
    <property type="entry name" value="Protein kinase-like (PK-like)"/>
    <property type="match status" value="1"/>
</dbReference>
<evidence type="ECO:0000256" key="1">
    <source>
        <dbReference type="ARBA" id="ARBA00005020"/>
    </source>
</evidence>
<dbReference type="UniPathway" id="UPA00232"/>
<evidence type="ECO:0000256" key="6">
    <source>
        <dbReference type="ARBA" id="ARBA00022692"/>
    </source>
</evidence>
<feature type="transmembrane region" description="Helical" evidence="9">
    <location>
        <begin position="521"/>
        <end position="541"/>
    </location>
</feature>
<dbReference type="InterPro" id="IPR050154">
    <property type="entry name" value="UbiB_kinase"/>
</dbReference>
<evidence type="ECO:0000256" key="3">
    <source>
        <dbReference type="ARBA" id="ARBA00022475"/>
    </source>
</evidence>
<feature type="domain" description="ABC1 atypical kinase-like" evidence="10">
    <location>
        <begin position="92"/>
        <end position="341"/>
    </location>
</feature>
<comment type="pathway">
    <text evidence="1">Cofactor biosynthesis; ubiquinone biosynthesis [regulation].</text>
</comment>
<gene>
    <name evidence="11" type="primary">ubiB</name>
    <name evidence="11" type="ORF">HER31_14395</name>
</gene>
<proteinExistence type="inferred from homology"/>
<evidence type="ECO:0000313" key="11">
    <source>
        <dbReference type="EMBL" id="QIZ77979.1"/>
    </source>
</evidence>
<dbReference type="InterPro" id="IPR004147">
    <property type="entry name" value="ABC1_dom"/>
</dbReference>
<dbReference type="GO" id="GO:0006744">
    <property type="term" value="P:ubiquinone biosynthetic process"/>
    <property type="evidence" value="ECO:0007669"/>
    <property type="project" value="UniProtKB-UniPathway"/>
</dbReference>
<keyword evidence="4" id="KW-0997">Cell inner membrane</keyword>
<evidence type="ECO:0000256" key="9">
    <source>
        <dbReference type="SAM" id="Phobius"/>
    </source>
</evidence>
<keyword evidence="5" id="KW-0831">Ubiquinone biosynthesis</keyword>
<protein>
    <submittedName>
        <fullName evidence="11">2-polyprenylphenol 6-hydroxylase</fullName>
    </submittedName>
</protein>
<accession>A0A6H1UH73</accession>
<evidence type="ECO:0000256" key="2">
    <source>
        <dbReference type="ARBA" id="ARBA00009670"/>
    </source>
</evidence>